<dbReference type="InterPro" id="IPR029044">
    <property type="entry name" value="Nucleotide-diphossugar_trans"/>
</dbReference>
<dbReference type="InterPro" id="IPR011990">
    <property type="entry name" value="TPR-like_helical_dom_sf"/>
</dbReference>
<dbReference type="AlphaFoldDB" id="A0A7W6PVZ9"/>
<feature type="domain" description="Glycosyltransferase 2-like" evidence="1">
    <location>
        <begin position="379"/>
        <end position="497"/>
    </location>
</feature>
<dbReference type="SUPFAM" id="SSF53448">
    <property type="entry name" value="Nucleotide-diphospho-sugar transferases"/>
    <property type="match status" value="1"/>
</dbReference>
<keyword evidence="3" id="KW-1185">Reference proteome</keyword>
<sequence>MACFSFRYDHHLVPGLLDNIRPMVHGWVSFDDRSAGAWYSSEPQRRRALLNAARQHGAEWILVVDPDERFEDGLATRMPFLTGASDMPVWRVDLFEMFAPDEYRVDGIWGGRSRSRLFPVTDDIHVPDQQLHADPFAYRRPRRARSSNIACYHLRMIAPERRQLRRDQYALLDPERKMQDIGYDYLAIEAGAQFASIAAERQYSPAYVEDGGLWAPPLPAASATVEDPLHCRLRLIQRSRGRKAPASAADIAARAATAFAADGDVALLSGALALEAGQTEAAEQGLTALMERMPAMAAGAILLGRARLAQGDIEGAKAAADHAVALAPSSRAVRKLAADARRYVEADIGDQDALWRRWVKGGAHVRKGALVPSDAAMTVVVMGFRAQPDLAEAVASIVEQAPLTEIIVVNSGGGEVAPMLAPWLDQLHLIELEEPHYVGAARNIGIDASRAPIVAFLAGDCLAAPGWVVERLKAHDGGALAVPSAIVPAYVDNLVSWVSSAALRSTRWPGDAPMQAPGYGMSYARSLFDQLGYFPVGVGGGEDSYLNRAIGDRIGVDLSTRVVTAHRDPVTPLQMARDAWKRGYWRVQWAPEWRKHPDAAKRRNIEAGWGKALRRARNALGSVLGSDFLNDLRVHRLLAINARARQRGMQQGVGRMSAAARLGEVADGLIASDPQAAMPIAQEALRLDPCHAGHHLRLAQLHYDLRQWREAARIAELGAAIAPHEKLVALLCASLWQLGEQAHAADMAEEAALAAPVNWTMWMIAADYALKLNQPERALVCAHFAFVAAPASRKVGELLMKVYRRLGLLPQARTRKEGIEHLQ</sequence>
<protein>
    <submittedName>
        <fullName evidence="2">Tetratricopeptide (TPR) repeat protein</fullName>
    </submittedName>
</protein>
<proteinExistence type="predicted"/>
<dbReference type="EMBL" id="JACIEU010000009">
    <property type="protein sequence ID" value="MBB4148694.1"/>
    <property type="molecule type" value="Genomic_DNA"/>
</dbReference>
<accession>A0A7W6PVZ9</accession>
<name>A0A7W6PVZ9_9SPHN</name>
<organism evidence="2 3">
    <name type="scientific">Sphingobium scionense</name>
    <dbReference type="NCBI Taxonomy" id="1404341"/>
    <lineage>
        <taxon>Bacteria</taxon>
        <taxon>Pseudomonadati</taxon>
        <taxon>Pseudomonadota</taxon>
        <taxon>Alphaproteobacteria</taxon>
        <taxon>Sphingomonadales</taxon>
        <taxon>Sphingomonadaceae</taxon>
        <taxon>Sphingobium</taxon>
    </lineage>
</organism>
<evidence type="ECO:0000313" key="2">
    <source>
        <dbReference type="EMBL" id="MBB4148694.1"/>
    </source>
</evidence>
<reference evidence="2 3" key="1">
    <citation type="submission" date="2020-08" db="EMBL/GenBank/DDBJ databases">
        <title>Genomic Encyclopedia of Type Strains, Phase IV (KMG-IV): sequencing the most valuable type-strain genomes for metagenomic binning, comparative biology and taxonomic classification.</title>
        <authorList>
            <person name="Goeker M."/>
        </authorList>
    </citation>
    <scope>NUCLEOTIDE SEQUENCE [LARGE SCALE GENOMIC DNA]</scope>
    <source>
        <strain evidence="2 3">DSM 19371</strain>
    </source>
</reference>
<evidence type="ECO:0000259" key="1">
    <source>
        <dbReference type="Pfam" id="PF00535"/>
    </source>
</evidence>
<dbReference type="Pfam" id="PF00535">
    <property type="entry name" value="Glycos_transf_2"/>
    <property type="match status" value="1"/>
</dbReference>
<dbReference type="Gene3D" id="1.25.40.10">
    <property type="entry name" value="Tetratricopeptide repeat domain"/>
    <property type="match status" value="2"/>
</dbReference>
<dbReference type="RefSeq" id="WP_380766911.1">
    <property type="nucleotide sequence ID" value="NZ_JBHLYA010000116.1"/>
</dbReference>
<gene>
    <name evidence="2" type="ORF">GGQ90_002478</name>
</gene>
<dbReference type="Proteomes" id="UP000590524">
    <property type="component" value="Unassembled WGS sequence"/>
</dbReference>
<dbReference type="Gene3D" id="3.90.550.10">
    <property type="entry name" value="Spore Coat Polysaccharide Biosynthesis Protein SpsA, Chain A"/>
    <property type="match status" value="1"/>
</dbReference>
<dbReference type="SUPFAM" id="SSF48452">
    <property type="entry name" value="TPR-like"/>
    <property type="match status" value="2"/>
</dbReference>
<comment type="caution">
    <text evidence="2">The sequence shown here is derived from an EMBL/GenBank/DDBJ whole genome shotgun (WGS) entry which is preliminary data.</text>
</comment>
<evidence type="ECO:0000313" key="3">
    <source>
        <dbReference type="Proteomes" id="UP000590524"/>
    </source>
</evidence>
<dbReference type="InterPro" id="IPR001173">
    <property type="entry name" value="Glyco_trans_2-like"/>
</dbReference>